<proteinExistence type="predicted"/>
<organism evidence="7 8">
    <name type="scientific">[Eubacterium] hominis</name>
    <dbReference type="NCBI Taxonomy" id="2764325"/>
    <lineage>
        <taxon>Bacteria</taxon>
        <taxon>Bacillati</taxon>
        <taxon>Bacillota</taxon>
        <taxon>Erysipelotrichia</taxon>
        <taxon>Erysipelotrichales</taxon>
        <taxon>Erysipelotrichaceae</taxon>
        <taxon>Amedibacillus</taxon>
    </lineage>
</organism>
<evidence type="ECO:0000256" key="2">
    <source>
        <dbReference type="ARBA" id="ARBA00022963"/>
    </source>
</evidence>
<dbReference type="CDD" id="cd07209">
    <property type="entry name" value="Pat_hypo_Ecoli_Z1214_like"/>
    <property type="match status" value="1"/>
</dbReference>
<evidence type="ECO:0000256" key="4">
    <source>
        <dbReference type="PROSITE-ProRule" id="PRU01161"/>
    </source>
</evidence>
<evidence type="ECO:0000259" key="6">
    <source>
        <dbReference type="PROSITE" id="PS51635"/>
    </source>
</evidence>
<feature type="active site" description="Nucleophile" evidence="4">
    <location>
        <position position="38"/>
    </location>
</feature>
<dbReference type="PANTHER" id="PTHR14226:SF29">
    <property type="entry name" value="NEUROPATHY TARGET ESTERASE SWS"/>
    <property type="match status" value="1"/>
</dbReference>
<sequence>MKKALVLGGGGSKGAYEIGVWKALDELDQHFDIVCGTSIGAMIGVLYVQQEYDTAYELWSNLTIDDVMLNGIDLDMDIELIMSQKGKYKAFLESFVEHKGADITPFYNMIHRLYDPEKFFNSPIDYGCMCVNVSKRSAAPFLKKDMKKDTVLDYVMASASCYPAFPMKIINEEKYVDGGYADNVPIKLAQEMGAEEIVAVDLKSVGRNVVKGPMEHLIYIEPQVSLGSFLLFDHERIMQNMQLGYLDTMKKFHRLLGSVYTFPLHDEEAILDFEEEMQEGFAHLKEEIETDKMHLLTEKITSLSLLIGLNKFHIYDAPFTAMLEKAAQAFSFDYHKIYDFQDFKYQLLKVVQAYTPDIQSGLSDSDNIKRLLHNIKDIHLAELICVNFYYLLKDEKNIAVVWLLATMTNDSFLIAYLLYLMYKQQN</sequence>
<protein>
    <submittedName>
        <fullName evidence="7">Patatin-like phospholipase family protein</fullName>
    </submittedName>
</protein>
<dbReference type="Pfam" id="PF01734">
    <property type="entry name" value="Patatin"/>
    <property type="match status" value="1"/>
</dbReference>
<feature type="transmembrane region" description="Helical" evidence="5">
    <location>
        <begin position="399"/>
        <end position="422"/>
    </location>
</feature>
<evidence type="ECO:0000313" key="7">
    <source>
        <dbReference type="EMBL" id="QNM11364.1"/>
    </source>
</evidence>
<accession>A0A7G9GKN2</accession>
<dbReference type="Proteomes" id="UP000515856">
    <property type="component" value="Chromosome"/>
</dbReference>
<dbReference type="Gene3D" id="3.40.1090.10">
    <property type="entry name" value="Cytosolic phospholipase A2 catalytic domain"/>
    <property type="match status" value="2"/>
</dbReference>
<evidence type="ECO:0000256" key="3">
    <source>
        <dbReference type="ARBA" id="ARBA00023098"/>
    </source>
</evidence>
<keyword evidence="8" id="KW-1185">Reference proteome</keyword>
<keyword evidence="5" id="KW-1133">Transmembrane helix</keyword>
<feature type="domain" description="PNPLA" evidence="6">
    <location>
        <begin position="5"/>
        <end position="190"/>
    </location>
</feature>
<dbReference type="SUPFAM" id="SSF52151">
    <property type="entry name" value="FabD/lysophospholipase-like"/>
    <property type="match status" value="1"/>
</dbReference>
<dbReference type="GO" id="GO:0016042">
    <property type="term" value="P:lipid catabolic process"/>
    <property type="evidence" value="ECO:0007669"/>
    <property type="project" value="UniProtKB-UniRule"/>
</dbReference>
<dbReference type="InterPro" id="IPR050301">
    <property type="entry name" value="NTE"/>
</dbReference>
<feature type="active site" description="Proton acceptor" evidence="4">
    <location>
        <position position="177"/>
    </location>
</feature>
<reference evidence="7 8" key="1">
    <citation type="submission" date="2020-08" db="EMBL/GenBank/DDBJ databases">
        <authorList>
            <person name="Liu C."/>
            <person name="Sun Q."/>
        </authorList>
    </citation>
    <scope>NUCLEOTIDE SEQUENCE [LARGE SCALE GENOMIC DNA]</scope>
    <source>
        <strain evidence="7 8">NSJ-61</strain>
    </source>
</reference>
<dbReference type="InterPro" id="IPR002641">
    <property type="entry name" value="PNPLA_dom"/>
</dbReference>
<dbReference type="GO" id="GO:0016787">
    <property type="term" value="F:hydrolase activity"/>
    <property type="evidence" value="ECO:0007669"/>
    <property type="project" value="UniProtKB-UniRule"/>
</dbReference>
<feature type="short sequence motif" description="GXSXG" evidence="4">
    <location>
        <begin position="36"/>
        <end position="40"/>
    </location>
</feature>
<keyword evidence="5" id="KW-0812">Transmembrane</keyword>
<dbReference type="AlphaFoldDB" id="A0A7G9GKN2"/>
<keyword evidence="3 4" id="KW-0443">Lipid metabolism</keyword>
<dbReference type="KEGG" id="ehn:H9Q80_14045"/>
<gene>
    <name evidence="7" type="ORF">H9Q80_14045</name>
</gene>
<dbReference type="RefSeq" id="WP_117451869.1">
    <property type="nucleotide sequence ID" value="NZ_CP060636.1"/>
</dbReference>
<dbReference type="InterPro" id="IPR016035">
    <property type="entry name" value="Acyl_Trfase/lysoPLipase"/>
</dbReference>
<evidence type="ECO:0000256" key="5">
    <source>
        <dbReference type="SAM" id="Phobius"/>
    </source>
</evidence>
<evidence type="ECO:0000313" key="8">
    <source>
        <dbReference type="Proteomes" id="UP000515856"/>
    </source>
</evidence>
<feature type="short sequence motif" description="DGA/G" evidence="4">
    <location>
        <begin position="177"/>
        <end position="179"/>
    </location>
</feature>
<evidence type="ECO:0000256" key="1">
    <source>
        <dbReference type="ARBA" id="ARBA00022801"/>
    </source>
</evidence>
<name>A0A7G9GKN2_9FIRM</name>
<dbReference type="PROSITE" id="PS51635">
    <property type="entry name" value="PNPLA"/>
    <property type="match status" value="1"/>
</dbReference>
<keyword evidence="2 4" id="KW-0442">Lipid degradation</keyword>
<dbReference type="PANTHER" id="PTHR14226">
    <property type="entry name" value="NEUROPATHY TARGET ESTERASE/SWISS CHEESE D.MELANOGASTER"/>
    <property type="match status" value="1"/>
</dbReference>
<feature type="short sequence motif" description="GXGXXG" evidence="4">
    <location>
        <begin position="9"/>
        <end position="14"/>
    </location>
</feature>
<dbReference type="EMBL" id="CP060636">
    <property type="protein sequence ID" value="QNM11364.1"/>
    <property type="molecule type" value="Genomic_DNA"/>
</dbReference>
<keyword evidence="5" id="KW-0472">Membrane</keyword>
<keyword evidence="1 4" id="KW-0378">Hydrolase</keyword>